<evidence type="ECO:0000313" key="2">
    <source>
        <dbReference type="Proteomes" id="UP000179807"/>
    </source>
</evidence>
<keyword evidence="2" id="KW-1185">Reference proteome</keyword>
<accession>A0A1J4L4T7</accession>
<dbReference type="RefSeq" id="XP_068370132.1">
    <property type="nucleotide sequence ID" value="XM_068513733.1"/>
</dbReference>
<dbReference type="GeneID" id="94848437"/>
<dbReference type="Proteomes" id="UP000179807">
    <property type="component" value="Unassembled WGS sequence"/>
</dbReference>
<dbReference type="VEuPathDB" id="TrichDB:TRFO_41373"/>
<dbReference type="OrthoDB" id="10445642at2759"/>
<proteinExistence type="predicted"/>
<reference evidence="1" key="1">
    <citation type="submission" date="2016-10" db="EMBL/GenBank/DDBJ databases">
        <authorList>
            <person name="Benchimol M."/>
            <person name="Almeida L.G."/>
            <person name="Vasconcelos A.T."/>
            <person name="Perreira-Neves A."/>
            <person name="Rosa I.A."/>
            <person name="Tasca T."/>
            <person name="Bogo M.R."/>
            <person name="de Souza W."/>
        </authorList>
    </citation>
    <scope>NUCLEOTIDE SEQUENCE [LARGE SCALE GENOMIC DNA]</scope>
    <source>
        <strain evidence="1">K</strain>
    </source>
</reference>
<organism evidence="1 2">
    <name type="scientific">Tritrichomonas foetus</name>
    <dbReference type="NCBI Taxonomy" id="1144522"/>
    <lineage>
        <taxon>Eukaryota</taxon>
        <taxon>Metamonada</taxon>
        <taxon>Parabasalia</taxon>
        <taxon>Tritrichomonadida</taxon>
        <taxon>Tritrichomonadidae</taxon>
        <taxon>Tritrichomonas</taxon>
    </lineage>
</organism>
<protein>
    <submittedName>
        <fullName evidence="1">Uncharacterized protein</fullName>
    </submittedName>
</protein>
<evidence type="ECO:0000313" key="1">
    <source>
        <dbReference type="EMBL" id="OHT16996.1"/>
    </source>
</evidence>
<dbReference type="EMBL" id="MLAK01000048">
    <property type="protein sequence ID" value="OHT16996.1"/>
    <property type="molecule type" value="Genomic_DNA"/>
</dbReference>
<dbReference type="AlphaFoldDB" id="A0A1J4L4T7"/>
<sequence length="344" mass="41346">MVEKFPTEQQVADALYECSGDIFNMVDVLRFLNNNDLNKDNAIRFICYLIGLKIMPVERPNWIPTILKIGNYYNSVISRYFEDCFNEPLFAVKEEAAKNIEKVVHEKFEWCMGFGYQLKIEPFYIKDAELRVKRMFAVYTLEVPNFEYLPEYSLFAYASYLISLLFAIKAGLHPYFAEAVGYRIFLALVKINKHNRQLLEMKYTEDHFNKFDDLFTYFAKDTKKKMEEAKIDYHRLIWHWENTLYTDEHMPINLLLIWDHMFFHVDEFQFFMRFLHVSHLRQMEKAGINFASKESMESMPWNAVELMKDCDDIMEQDVGRVKFNYWTLCPCYNLCPSLRKFKRF</sequence>
<comment type="caution">
    <text evidence="1">The sequence shown here is derived from an EMBL/GenBank/DDBJ whole genome shotgun (WGS) entry which is preliminary data.</text>
</comment>
<name>A0A1J4L4T7_9EUKA</name>
<gene>
    <name evidence="1" type="ORF">TRFO_41373</name>
</gene>